<feature type="domain" description="Acyl-CoA oxidase/dehydrogenase middle" evidence="10">
    <location>
        <begin position="128"/>
        <end position="223"/>
    </location>
</feature>
<dbReference type="InterPro" id="IPR013786">
    <property type="entry name" value="AcylCoA_DH/ox_N"/>
</dbReference>
<dbReference type="PIRSF" id="PIRSF016578">
    <property type="entry name" value="HsaA"/>
    <property type="match status" value="1"/>
</dbReference>
<dbReference type="PROSITE" id="PS00073">
    <property type="entry name" value="ACYL_COA_DH_2"/>
    <property type="match status" value="1"/>
</dbReference>
<dbReference type="Pfam" id="PF00441">
    <property type="entry name" value="Acyl-CoA_dh_1"/>
    <property type="match status" value="1"/>
</dbReference>
<evidence type="ECO:0000256" key="8">
    <source>
        <dbReference type="RuleBase" id="RU362125"/>
    </source>
</evidence>
<dbReference type="RefSeq" id="WP_147929534.1">
    <property type="nucleotide sequence ID" value="NZ_VOXD01000005.1"/>
</dbReference>
<evidence type="ECO:0000256" key="4">
    <source>
        <dbReference type="ARBA" id="ARBA00022827"/>
    </source>
</evidence>
<dbReference type="SUPFAM" id="SSF56645">
    <property type="entry name" value="Acyl-CoA dehydrogenase NM domain-like"/>
    <property type="match status" value="1"/>
</dbReference>
<dbReference type="FunFam" id="2.40.110.10:FF:000001">
    <property type="entry name" value="Acyl-CoA dehydrogenase, mitochondrial"/>
    <property type="match status" value="1"/>
</dbReference>
<dbReference type="Pfam" id="PF02770">
    <property type="entry name" value="Acyl-CoA_dh_M"/>
    <property type="match status" value="1"/>
</dbReference>
<protein>
    <recommendedName>
        <fullName evidence="7">Cyclohex-1-ene-1-carbonyl-CoA dehydrogenase</fullName>
        <ecNumber evidence="6">1.3.8.10</ecNumber>
    </recommendedName>
</protein>
<dbReference type="AlphaFoldDB" id="A0A5C7FJ89"/>
<evidence type="ECO:0000256" key="5">
    <source>
        <dbReference type="ARBA" id="ARBA00023002"/>
    </source>
</evidence>
<name>A0A5C7FJ89_9BACT</name>
<evidence type="ECO:0000259" key="10">
    <source>
        <dbReference type="Pfam" id="PF02770"/>
    </source>
</evidence>
<dbReference type="InterPro" id="IPR009075">
    <property type="entry name" value="AcylCo_DH/oxidase_C"/>
</dbReference>
<dbReference type="Proteomes" id="UP000321907">
    <property type="component" value="Unassembled WGS sequence"/>
</dbReference>
<dbReference type="InterPro" id="IPR006091">
    <property type="entry name" value="Acyl-CoA_Oxase/DH_mid-dom"/>
</dbReference>
<dbReference type="GO" id="GO:0003995">
    <property type="term" value="F:acyl-CoA dehydrogenase activity"/>
    <property type="evidence" value="ECO:0007669"/>
    <property type="project" value="InterPro"/>
</dbReference>
<reference evidence="12 13" key="1">
    <citation type="submission" date="2019-08" db="EMBL/GenBank/DDBJ databases">
        <title>Lewinella sp. strain SSH13 Genome sequencing and assembly.</title>
        <authorList>
            <person name="Kim I."/>
        </authorList>
    </citation>
    <scope>NUCLEOTIDE SEQUENCE [LARGE SCALE GENOMIC DNA]</scope>
    <source>
        <strain evidence="12 13">SSH13</strain>
    </source>
</reference>
<evidence type="ECO:0000313" key="13">
    <source>
        <dbReference type="Proteomes" id="UP000321907"/>
    </source>
</evidence>
<dbReference type="PANTHER" id="PTHR43884:SF12">
    <property type="entry name" value="ISOVALERYL-COA DEHYDROGENASE, MITOCHONDRIAL-RELATED"/>
    <property type="match status" value="1"/>
</dbReference>
<evidence type="ECO:0000256" key="6">
    <source>
        <dbReference type="ARBA" id="ARBA00066362"/>
    </source>
</evidence>
<organism evidence="12 13">
    <name type="scientific">Neolewinella aurantiaca</name>
    <dbReference type="NCBI Taxonomy" id="2602767"/>
    <lineage>
        <taxon>Bacteria</taxon>
        <taxon>Pseudomonadati</taxon>
        <taxon>Bacteroidota</taxon>
        <taxon>Saprospiria</taxon>
        <taxon>Saprospirales</taxon>
        <taxon>Lewinellaceae</taxon>
        <taxon>Neolewinella</taxon>
    </lineage>
</organism>
<dbReference type="OrthoDB" id="9764422at2"/>
<sequence>MVTTVSPTPNEEQMAMIRQSARDFAESRIRPNVMDWDEREHFPRELFTEMGDYGFMGVLVPEEYGGTGLGYAEYITIIDEISQVCGSIGLSVAAHNSLCTNHILTFGSEEQKKKYLPKLATGEHVGAWGLTEPNTGSDAGRMRTVAEKQEDGSYILNGAKNFITHGLSGEVAVVIVRTGELLDSHGMTAFIVERGDKGFRGGKKETKLGMRASETAELIFEDCHLPADRILGEVGEGFIQSMKILDGGRISIAALSLGIARGAFNAALAYSKEREQFGKAISRFQAISFKLADMATELEASELLIREAGRLKDAHLPVTKVSAMAKLFASEVAVRCANEGVQIFGGYGFTKEFPAEKFYRDCKLLTIGEGTSEIQKLVISRALLK</sequence>
<dbReference type="FunFam" id="1.20.140.10:FF:000004">
    <property type="entry name" value="Acyl-CoA dehydrogenase FadE25"/>
    <property type="match status" value="1"/>
</dbReference>
<evidence type="ECO:0000256" key="3">
    <source>
        <dbReference type="ARBA" id="ARBA00022630"/>
    </source>
</evidence>
<dbReference type="InterPro" id="IPR037069">
    <property type="entry name" value="AcylCoA_DH/ox_N_sf"/>
</dbReference>
<dbReference type="InterPro" id="IPR009100">
    <property type="entry name" value="AcylCoA_DH/oxidase_NM_dom_sf"/>
</dbReference>
<proteinExistence type="inferred from homology"/>
<dbReference type="Gene3D" id="1.10.540.10">
    <property type="entry name" value="Acyl-CoA dehydrogenase/oxidase, N-terminal domain"/>
    <property type="match status" value="1"/>
</dbReference>
<gene>
    <name evidence="12" type="ORF">FUA23_04500</name>
</gene>
<evidence type="ECO:0000259" key="9">
    <source>
        <dbReference type="Pfam" id="PF00441"/>
    </source>
</evidence>
<accession>A0A5C7FJ89</accession>
<evidence type="ECO:0000256" key="7">
    <source>
        <dbReference type="ARBA" id="ARBA00072305"/>
    </source>
</evidence>
<keyword evidence="4 8" id="KW-0274">FAD</keyword>
<dbReference type="Gene3D" id="1.20.140.10">
    <property type="entry name" value="Butyryl-CoA Dehydrogenase, subunit A, domain 3"/>
    <property type="match status" value="1"/>
</dbReference>
<evidence type="ECO:0000313" key="12">
    <source>
        <dbReference type="EMBL" id="TXF90706.1"/>
    </source>
</evidence>
<dbReference type="GO" id="GO:0050660">
    <property type="term" value="F:flavin adenine dinucleotide binding"/>
    <property type="evidence" value="ECO:0007669"/>
    <property type="project" value="InterPro"/>
</dbReference>
<dbReference type="SUPFAM" id="SSF47203">
    <property type="entry name" value="Acyl-CoA dehydrogenase C-terminal domain-like"/>
    <property type="match status" value="1"/>
</dbReference>
<comment type="cofactor">
    <cofactor evidence="1 8">
        <name>FAD</name>
        <dbReference type="ChEBI" id="CHEBI:57692"/>
    </cofactor>
</comment>
<keyword evidence="3 8" id="KW-0285">Flavoprotein</keyword>
<dbReference type="FunFam" id="1.10.540.10:FF:000002">
    <property type="entry name" value="Acyl-CoA dehydrogenase FadE19"/>
    <property type="match status" value="1"/>
</dbReference>
<dbReference type="EC" id="1.3.8.10" evidence="6"/>
<dbReference type="InterPro" id="IPR046373">
    <property type="entry name" value="Acyl-CoA_Oxase/DH_mid-dom_sf"/>
</dbReference>
<evidence type="ECO:0000256" key="2">
    <source>
        <dbReference type="ARBA" id="ARBA00009347"/>
    </source>
</evidence>
<comment type="similarity">
    <text evidence="2 8">Belongs to the acyl-CoA dehydrogenase family.</text>
</comment>
<feature type="domain" description="Acyl-CoA dehydrogenase/oxidase C-terminal" evidence="9">
    <location>
        <begin position="235"/>
        <end position="384"/>
    </location>
</feature>
<dbReference type="Pfam" id="PF02771">
    <property type="entry name" value="Acyl-CoA_dh_N"/>
    <property type="match status" value="1"/>
</dbReference>
<dbReference type="InterPro" id="IPR006089">
    <property type="entry name" value="Acyl-CoA_DH_CS"/>
</dbReference>
<keyword evidence="5 8" id="KW-0560">Oxidoreductase</keyword>
<dbReference type="EMBL" id="VOXD01000005">
    <property type="protein sequence ID" value="TXF90706.1"/>
    <property type="molecule type" value="Genomic_DNA"/>
</dbReference>
<dbReference type="Gene3D" id="2.40.110.10">
    <property type="entry name" value="Butyryl-CoA Dehydrogenase, subunit A, domain 2"/>
    <property type="match status" value="1"/>
</dbReference>
<dbReference type="InterPro" id="IPR036250">
    <property type="entry name" value="AcylCo_DH-like_C"/>
</dbReference>
<evidence type="ECO:0000259" key="11">
    <source>
        <dbReference type="Pfam" id="PF02771"/>
    </source>
</evidence>
<keyword evidence="13" id="KW-1185">Reference proteome</keyword>
<comment type="caution">
    <text evidence="12">The sequence shown here is derived from an EMBL/GenBank/DDBJ whole genome shotgun (WGS) entry which is preliminary data.</text>
</comment>
<evidence type="ECO:0000256" key="1">
    <source>
        <dbReference type="ARBA" id="ARBA00001974"/>
    </source>
</evidence>
<dbReference type="PANTHER" id="PTHR43884">
    <property type="entry name" value="ACYL-COA DEHYDROGENASE"/>
    <property type="match status" value="1"/>
</dbReference>
<feature type="domain" description="Acyl-CoA dehydrogenase/oxidase N-terminal" evidence="11">
    <location>
        <begin position="12"/>
        <end position="123"/>
    </location>
</feature>